<dbReference type="GeneID" id="14211863"/>
<dbReference type="HOGENOM" id="CLU_2079540_0_0_2"/>
<gene>
    <name evidence="1" type="ordered locus">Calag_0603</name>
</gene>
<keyword evidence="2" id="KW-1185">Reference proteome</keyword>
<dbReference type="OrthoDB" id="15362at2157"/>
<protein>
    <recommendedName>
        <fullName evidence="3">DUF2258 domain-containing protein</fullName>
    </recommendedName>
</protein>
<dbReference type="InterPro" id="IPR017140">
    <property type="entry name" value="ThermoDBP-RPs_arc"/>
</dbReference>
<reference evidence="2" key="1">
    <citation type="submission" date="2012-03" db="EMBL/GenBank/DDBJ databases">
        <title>Complete genome of Caldisphaera lagunensis DSM 15908.</title>
        <authorList>
            <person name="Lucas S."/>
            <person name="Copeland A."/>
            <person name="Lapidus A."/>
            <person name="Glavina del Rio T."/>
            <person name="Dalin E."/>
            <person name="Tice H."/>
            <person name="Bruce D."/>
            <person name="Goodwin L."/>
            <person name="Pitluck S."/>
            <person name="Peters L."/>
            <person name="Mikhailova N."/>
            <person name="Teshima H."/>
            <person name="Kyrpides N."/>
            <person name="Mavromatis K."/>
            <person name="Ivanova N."/>
            <person name="Brettin T."/>
            <person name="Detter J.C."/>
            <person name="Han C."/>
            <person name="Larimer F."/>
            <person name="Land M."/>
            <person name="Hauser L."/>
            <person name="Markowitz V."/>
            <person name="Cheng J.-F."/>
            <person name="Hugenholtz P."/>
            <person name="Woyke T."/>
            <person name="Wu D."/>
            <person name="Spring S."/>
            <person name="Schroeder M."/>
            <person name="Brambilla E."/>
            <person name="Klenk H.-P."/>
            <person name="Eisen J.A."/>
        </authorList>
    </citation>
    <scope>NUCLEOTIDE SEQUENCE [LARGE SCALE GENOMIC DNA]</scope>
    <source>
        <strain evidence="2">DSM 15908 / JCM 11604 / IC-154</strain>
    </source>
</reference>
<evidence type="ECO:0000313" key="2">
    <source>
        <dbReference type="Proteomes" id="UP000010469"/>
    </source>
</evidence>
<evidence type="ECO:0000313" key="1">
    <source>
        <dbReference type="EMBL" id="AFZ70360.1"/>
    </source>
</evidence>
<name>L0ABD1_CALLD</name>
<dbReference type="EMBL" id="CP003378">
    <property type="protein sequence ID" value="AFZ70360.1"/>
    <property type="molecule type" value="Genomic_DNA"/>
</dbReference>
<dbReference type="AlphaFoldDB" id="L0ABD1"/>
<organism evidence="1 2">
    <name type="scientific">Caldisphaera lagunensis (strain DSM 15908 / JCM 11604 / ANMR 0165 / IC-154)</name>
    <dbReference type="NCBI Taxonomy" id="1056495"/>
    <lineage>
        <taxon>Archaea</taxon>
        <taxon>Thermoproteota</taxon>
        <taxon>Thermoprotei</taxon>
        <taxon>Acidilobales</taxon>
        <taxon>Caldisphaeraceae</taxon>
        <taxon>Caldisphaera</taxon>
    </lineage>
</organism>
<dbReference type="InParanoid" id="L0ABD1"/>
<dbReference type="eggNOG" id="arCOG03772">
    <property type="taxonomic scope" value="Archaea"/>
</dbReference>
<sequence length="113" mass="12984">MEILLKTGPVRMSGYALKLRRAANAAFRKLYAEKKVDPKVVNQLLTDLNKNLYGVLVENYNIPKDIIVNIQIVFDLNDNSISIKDMDLTIYDKNEILSKELTKEFKKLLKINA</sequence>
<evidence type="ECO:0008006" key="3">
    <source>
        <dbReference type="Google" id="ProtNLM"/>
    </source>
</evidence>
<accession>L0ABD1</accession>
<dbReference type="Proteomes" id="UP000010469">
    <property type="component" value="Chromosome"/>
</dbReference>
<dbReference type="KEGG" id="clg:Calag_0603"/>
<dbReference type="Pfam" id="PF10015">
    <property type="entry name" value="ThermoDBP-RP_arch"/>
    <property type="match status" value="1"/>
</dbReference>
<dbReference type="STRING" id="1056495.Calag_0603"/>
<proteinExistence type="predicted"/>
<dbReference type="RefSeq" id="WP_015232258.1">
    <property type="nucleotide sequence ID" value="NC_019791.1"/>
</dbReference>